<dbReference type="EMBL" id="JAGGLB010000003">
    <property type="protein sequence ID" value="MBP1989533.1"/>
    <property type="molecule type" value="Genomic_DNA"/>
</dbReference>
<keyword evidence="2" id="KW-1185">Reference proteome</keyword>
<dbReference type="RefSeq" id="WP_281068796.1">
    <property type="nucleotide sequence ID" value="NZ_JAGGLB010000003.1"/>
</dbReference>
<sequence length="43" mass="5015">MSEQKNRSRHLIDPEIIRAVDLFPTTDLYESLLMESLKALNLL</sequence>
<reference evidence="1 2" key="1">
    <citation type="submission" date="2021-03" db="EMBL/GenBank/DDBJ databases">
        <title>Genomic Encyclopedia of Type Strains, Phase IV (KMG-IV): sequencing the most valuable type-strain genomes for metagenomic binning, comparative biology and taxonomic classification.</title>
        <authorList>
            <person name="Goeker M."/>
        </authorList>
    </citation>
    <scope>NUCLEOTIDE SEQUENCE [LARGE SCALE GENOMIC DNA]</scope>
    <source>
        <strain evidence="1 2">DSM 26048</strain>
    </source>
</reference>
<name>A0ABS4IPU5_9BACL</name>
<dbReference type="Proteomes" id="UP001519287">
    <property type="component" value="Unassembled WGS sequence"/>
</dbReference>
<comment type="caution">
    <text evidence="1">The sequence shown here is derived from an EMBL/GenBank/DDBJ whole genome shotgun (WGS) entry which is preliminary data.</text>
</comment>
<evidence type="ECO:0000313" key="1">
    <source>
        <dbReference type="EMBL" id="MBP1989533.1"/>
    </source>
</evidence>
<proteinExistence type="predicted"/>
<evidence type="ECO:0000313" key="2">
    <source>
        <dbReference type="Proteomes" id="UP001519287"/>
    </source>
</evidence>
<protein>
    <submittedName>
        <fullName evidence="1">Uncharacterized protein</fullName>
    </submittedName>
</protein>
<accession>A0ABS4IPU5</accession>
<organism evidence="1 2">
    <name type="scientific">Paenibacillus eucommiae</name>
    <dbReference type="NCBI Taxonomy" id="1355755"/>
    <lineage>
        <taxon>Bacteria</taxon>
        <taxon>Bacillati</taxon>
        <taxon>Bacillota</taxon>
        <taxon>Bacilli</taxon>
        <taxon>Bacillales</taxon>
        <taxon>Paenibacillaceae</taxon>
        <taxon>Paenibacillus</taxon>
    </lineage>
</organism>
<gene>
    <name evidence="1" type="ORF">J2Z66_001131</name>
</gene>